<sequence length="191" mass="21187">MEWSRLCTLIEKCSHDIKITIVQWTKPPIKWVKLNTDGSAILGSKGAGGVLRSNTGNMIFAFSAPLGEGTNTQAKVEAAIFGLTWCVHLNYKNVILEVDSKLIVDYITNNTTTPWNVASQLQQLQQLISHFTHFKCNHILREANFVADSMAKHSHETTSPHVLFSIQQLPKLATVLIASLSQVTFLPLTTT</sequence>
<dbReference type="EMBL" id="JAWPEI010000006">
    <property type="protein sequence ID" value="KAK4724115.1"/>
    <property type="molecule type" value="Genomic_DNA"/>
</dbReference>
<dbReference type="InterPro" id="IPR012337">
    <property type="entry name" value="RNaseH-like_sf"/>
</dbReference>
<dbReference type="InterPro" id="IPR036397">
    <property type="entry name" value="RNaseH_sf"/>
</dbReference>
<dbReference type="PANTHER" id="PTHR47723:SF7">
    <property type="entry name" value="RNASE H FAMILY PROTEIN"/>
    <property type="match status" value="1"/>
</dbReference>
<evidence type="ECO:0000259" key="1">
    <source>
        <dbReference type="PROSITE" id="PS50879"/>
    </source>
</evidence>
<accession>A0AAV9LHY4</accession>
<comment type="caution">
    <text evidence="2">The sequence shown here is derived from an EMBL/GenBank/DDBJ whole genome shotgun (WGS) entry which is preliminary data.</text>
</comment>
<dbReference type="InterPro" id="IPR002156">
    <property type="entry name" value="RNaseH_domain"/>
</dbReference>
<reference evidence="2 3" key="1">
    <citation type="submission" date="2023-10" db="EMBL/GenBank/DDBJ databases">
        <title>Genome-Wide Identification Analysis in wild type Solanum Pinnatisectum Reveals Some Genes Defensing Phytophthora Infestans.</title>
        <authorList>
            <person name="Sun C."/>
        </authorList>
    </citation>
    <scope>NUCLEOTIDE SEQUENCE [LARGE SCALE GENOMIC DNA]</scope>
    <source>
        <strain evidence="2">LQN</strain>
        <tissue evidence="2">Leaf</tissue>
    </source>
</reference>
<dbReference type="GO" id="GO:0004523">
    <property type="term" value="F:RNA-DNA hybrid ribonuclease activity"/>
    <property type="evidence" value="ECO:0007669"/>
    <property type="project" value="InterPro"/>
</dbReference>
<dbReference type="Pfam" id="PF13456">
    <property type="entry name" value="RVT_3"/>
    <property type="match status" value="1"/>
</dbReference>
<dbReference type="GO" id="GO:0003676">
    <property type="term" value="F:nucleic acid binding"/>
    <property type="evidence" value="ECO:0007669"/>
    <property type="project" value="InterPro"/>
</dbReference>
<name>A0AAV9LHY4_9SOLN</name>
<evidence type="ECO:0000313" key="2">
    <source>
        <dbReference type="EMBL" id="KAK4724115.1"/>
    </source>
</evidence>
<dbReference type="PROSITE" id="PS50879">
    <property type="entry name" value="RNASE_H_1"/>
    <property type="match status" value="1"/>
</dbReference>
<evidence type="ECO:0000313" key="3">
    <source>
        <dbReference type="Proteomes" id="UP001311915"/>
    </source>
</evidence>
<dbReference type="InterPro" id="IPR044730">
    <property type="entry name" value="RNase_H-like_dom_plant"/>
</dbReference>
<dbReference type="Gene3D" id="3.30.420.10">
    <property type="entry name" value="Ribonuclease H-like superfamily/Ribonuclease H"/>
    <property type="match status" value="1"/>
</dbReference>
<dbReference type="InterPro" id="IPR053151">
    <property type="entry name" value="RNase_H-like"/>
</dbReference>
<protein>
    <recommendedName>
        <fullName evidence="1">RNase H type-1 domain-containing protein</fullName>
    </recommendedName>
</protein>
<dbReference type="CDD" id="cd06222">
    <property type="entry name" value="RNase_H_like"/>
    <property type="match status" value="1"/>
</dbReference>
<organism evidence="2 3">
    <name type="scientific">Solanum pinnatisectum</name>
    <name type="common">tansyleaf nightshade</name>
    <dbReference type="NCBI Taxonomy" id="50273"/>
    <lineage>
        <taxon>Eukaryota</taxon>
        <taxon>Viridiplantae</taxon>
        <taxon>Streptophyta</taxon>
        <taxon>Embryophyta</taxon>
        <taxon>Tracheophyta</taxon>
        <taxon>Spermatophyta</taxon>
        <taxon>Magnoliopsida</taxon>
        <taxon>eudicotyledons</taxon>
        <taxon>Gunneridae</taxon>
        <taxon>Pentapetalae</taxon>
        <taxon>asterids</taxon>
        <taxon>lamiids</taxon>
        <taxon>Solanales</taxon>
        <taxon>Solanaceae</taxon>
        <taxon>Solanoideae</taxon>
        <taxon>Solaneae</taxon>
        <taxon>Solanum</taxon>
    </lineage>
</organism>
<dbReference type="AlphaFoldDB" id="A0AAV9LHY4"/>
<feature type="domain" description="RNase H type-1" evidence="1">
    <location>
        <begin position="28"/>
        <end position="156"/>
    </location>
</feature>
<proteinExistence type="predicted"/>
<dbReference type="SUPFAM" id="SSF53098">
    <property type="entry name" value="Ribonuclease H-like"/>
    <property type="match status" value="1"/>
</dbReference>
<dbReference type="PANTHER" id="PTHR47723">
    <property type="entry name" value="OS05G0353850 PROTEIN"/>
    <property type="match status" value="1"/>
</dbReference>
<keyword evidence="3" id="KW-1185">Reference proteome</keyword>
<gene>
    <name evidence="2" type="ORF">R3W88_026894</name>
</gene>
<dbReference type="Proteomes" id="UP001311915">
    <property type="component" value="Unassembled WGS sequence"/>
</dbReference>